<dbReference type="InterPro" id="IPR052022">
    <property type="entry name" value="26kDa_periplasmic_antigen"/>
</dbReference>
<sequence>MRSLIWVAPLCAGLGACNATPDPIGLQPGETLLSVTGTGRTEATPDQALFTAGLSSIAADARGASERNARTMTAITQALAKLGVAQRDIQTRNLSVNRITWGANKGQYEVANSVTVRMRDTGKVGAAIAAVTDAGANIVSGPDLSVADPEKANLTGYGNAYKTARAKADAYAAAAGLHIVRVLSIRDGGTGGELPQAGDMTAMPVAPPPVVAMQSAAPPVMAGTNNGVVAARVDFALAPK</sequence>
<dbReference type="Proteomes" id="UP000032305">
    <property type="component" value="Unassembled WGS sequence"/>
</dbReference>
<dbReference type="Pfam" id="PF04402">
    <property type="entry name" value="SIMPL"/>
    <property type="match status" value="1"/>
</dbReference>
<dbReference type="GO" id="GO:0006974">
    <property type="term" value="P:DNA damage response"/>
    <property type="evidence" value="ECO:0007669"/>
    <property type="project" value="TreeGrafter"/>
</dbReference>
<dbReference type="InterPro" id="IPR007497">
    <property type="entry name" value="SIMPL/DUF541"/>
</dbReference>
<evidence type="ECO:0008006" key="3">
    <source>
        <dbReference type="Google" id="ProtNLM"/>
    </source>
</evidence>
<accession>A0A0A1WCB4</accession>
<reference evidence="1 2" key="1">
    <citation type="submission" date="2014-11" db="EMBL/GenBank/DDBJ databases">
        <title>Whole genome shotgun sequence of Sphingomonas parapaucimobilis NBRC 15100.</title>
        <authorList>
            <person name="Katano-Makiyama Y."/>
            <person name="Hosoyama A."/>
            <person name="Hashimoto M."/>
            <person name="Hosoyama Y."/>
            <person name="Noguchi M."/>
            <person name="Numata M."/>
            <person name="Tsuchikane K."/>
            <person name="Hirakata S."/>
            <person name="Uohara A."/>
            <person name="Shimodaira J."/>
            <person name="Ohji S."/>
            <person name="Ichikawa N."/>
            <person name="Kimura A."/>
            <person name="Yamazoe A."/>
            <person name="Fujita N."/>
        </authorList>
    </citation>
    <scope>NUCLEOTIDE SEQUENCE [LARGE SCALE GENOMIC DNA]</scope>
    <source>
        <strain evidence="1 2">NBRC 15100</strain>
    </source>
</reference>
<dbReference type="OrthoDB" id="7468374at2"/>
<evidence type="ECO:0000313" key="1">
    <source>
        <dbReference type="EMBL" id="GAM02807.1"/>
    </source>
</evidence>
<proteinExistence type="predicted"/>
<dbReference type="Gene3D" id="3.30.70.2970">
    <property type="entry name" value="Protein of unknown function (DUF541), domain 2"/>
    <property type="match status" value="1"/>
</dbReference>
<dbReference type="AlphaFoldDB" id="A0A0A1WCB4"/>
<evidence type="ECO:0000313" key="2">
    <source>
        <dbReference type="Proteomes" id="UP000032305"/>
    </source>
</evidence>
<comment type="caution">
    <text evidence="1">The sequence shown here is derived from an EMBL/GenBank/DDBJ whole genome shotgun (WGS) entry which is preliminary data.</text>
</comment>
<dbReference type="RefSeq" id="WP_042491065.1">
    <property type="nucleotide sequence ID" value="NZ_BBPI01000099.1"/>
</dbReference>
<organism evidence="1 2">
    <name type="scientific">Sphingomonas parapaucimobilis NBRC 15100</name>
    <dbReference type="NCBI Taxonomy" id="1219049"/>
    <lineage>
        <taxon>Bacteria</taxon>
        <taxon>Pseudomonadati</taxon>
        <taxon>Pseudomonadota</taxon>
        <taxon>Alphaproteobacteria</taxon>
        <taxon>Sphingomonadales</taxon>
        <taxon>Sphingomonadaceae</taxon>
        <taxon>Sphingomonas</taxon>
    </lineage>
</organism>
<dbReference type="Gene3D" id="3.30.110.170">
    <property type="entry name" value="Protein of unknown function (DUF541), domain 1"/>
    <property type="match status" value="1"/>
</dbReference>
<gene>
    <name evidence="1" type="ORF">SP5_099_00220</name>
</gene>
<dbReference type="PROSITE" id="PS51257">
    <property type="entry name" value="PROKAR_LIPOPROTEIN"/>
    <property type="match status" value="1"/>
</dbReference>
<dbReference type="PANTHER" id="PTHR34387:SF1">
    <property type="entry name" value="PERIPLASMIC IMMUNOGENIC PROTEIN"/>
    <property type="match status" value="1"/>
</dbReference>
<protein>
    <recommendedName>
        <fullName evidence="3">DUF541 domain-containing protein</fullName>
    </recommendedName>
</protein>
<keyword evidence="2" id="KW-1185">Reference proteome</keyword>
<dbReference type="PANTHER" id="PTHR34387">
    <property type="entry name" value="SLR1258 PROTEIN"/>
    <property type="match status" value="1"/>
</dbReference>
<dbReference type="EMBL" id="BBPI01000099">
    <property type="protein sequence ID" value="GAM02807.1"/>
    <property type="molecule type" value="Genomic_DNA"/>
</dbReference>
<name>A0A0A1WCB4_9SPHN</name>
<dbReference type="eggNOG" id="COG2968">
    <property type="taxonomic scope" value="Bacteria"/>
</dbReference>